<sequence length="143" mass="15780">MKLTKGKLSKIYNKKKQSMRKFKLRAKKSRRRKTFRKRKHLNLNRKTLKHFKHGGIGPQNPEKALINANNTIKASFPDTDAYAKSDNDSVVESANGTGTGTPPPTPSAPPLLDGREDEGFVGRTVTGNEEAVQATPVTPISLI</sequence>
<reference evidence="2" key="1">
    <citation type="journal article" date="2020" name="Nature">
        <title>Giant virus diversity and host interactions through global metagenomics.</title>
        <authorList>
            <person name="Schulz F."/>
            <person name="Roux S."/>
            <person name="Paez-Espino D."/>
            <person name="Jungbluth S."/>
            <person name="Walsh D.A."/>
            <person name="Denef V.J."/>
            <person name="McMahon K.D."/>
            <person name="Konstantinidis K.T."/>
            <person name="Eloe-Fadrosh E.A."/>
            <person name="Kyrpides N.C."/>
            <person name="Woyke T."/>
        </authorList>
    </citation>
    <scope>NUCLEOTIDE SEQUENCE</scope>
    <source>
        <strain evidence="2">GVMAG-M-3300023179-91</strain>
    </source>
</reference>
<protein>
    <submittedName>
        <fullName evidence="2">Uncharacterized protein</fullName>
    </submittedName>
</protein>
<organism evidence="2">
    <name type="scientific">viral metagenome</name>
    <dbReference type="NCBI Taxonomy" id="1070528"/>
    <lineage>
        <taxon>unclassified sequences</taxon>
        <taxon>metagenomes</taxon>
        <taxon>organismal metagenomes</taxon>
    </lineage>
</organism>
<dbReference type="AlphaFoldDB" id="A0A6C0HDF3"/>
<proteinExistence type="predicted"/>
<evidence type="ECO:0000313" key="2">
    <source>
        <dbReference type="EMBL" id="QHT78410.1"/>
    </source>
</evidence>
<name>A0A6C0HDF3_9ZZZZ</name>
<accession>A0A6C0HDF3</accession>
<evidence type="ECO:0000256" key="1">
    <source>
        <dbReference type="SAM" id="MobiDB-lite"/>
    </source>
</evidence>
<feature type="region of interest" description="Disordered" evidence="1">
    <location>
        <begin position="17"/>
        <end position="37"/>
    </location>
</feature>
<dbReference type="EMBL" id="MN739931">
    <property type="protein sequence ID" value="QHT78410.1"/>
    <property type="molecule type" value="Genomic_DNA"/>
</dbReference>
<feature type="region of interest" description="Disordered" evidence="1">
    <location>
        <begin position="78"/>
        <end position="119"/>
    </location>
</feature>